<gene>
    <name evidence="1" type="ORF">Sradi_4134900</name>
</gene>
<comment type="caution">
    <text evidence="1">The sequence shown here is derived from an EMBL/GenBank/DDBJ whole genome shotgun (WGS) entry which is preliminary data.</text>
</comment>
<dbReference type="AlphaFoldDB" id="A0AAW2P456"/>
<proteinExistence type="predicted"/>
<sequence>MTELGCKSWWGGFRGKAIAKFVPIGNENWGDCECDPNFYIIYGFKQTFRSWNICFDEVIRGYDFVNNDFDPCVYKEDLGEASIILRIKIFRDRSKRILGITQNSYAEKVLKRLKIEHSKRGFLPMRHGVKVSKKQFLKTDEELKRMSDIPYASAVGSIQYVVQ</sequence>
<dbReference type="EMBL" id="JACGWJ010000018">
    <property type="protein sequence ID" value="KAL0349857.1"/>
    <property type="molecule type" value="Genomic_DNA"/>
</dbReference>
<evidence type="ECO:0000313" key="1">
    <source>
        <dbReference type="EMBL" id="KAL0349857.1"/>
    </source>
</evidence>
<name>A0AAW2P456_SESRA</name>
<reference evidence="1" key="1">
    <citation type="submission" date="2020-06" db="EMBL/GenBank/DDBJ databases">
        <authorList>
            <person name="Li T."/>
            <person name="Hu X."/>
            <person name="Zhang T."/>
            <person name="Song X."/>
            <person name="Zhang H."/>
            <person name="Dai N."/>
            <person name="Sheng W."/>
            <person name="Hou X."/>
            <person name="Wei L."/>
        </authorList>
    </citation>
    <scope>NUCLEOTIDE SEQUENCE</scope>
    <source>
        <strain evidence="1">G02</strain>
        <tissue evidence="1">Leaf</tissue>
    </source>
</reference>
<organism evidence="1">
    <name type="scientific">Sesamum radiatum</name>
    <name type="common">Black benniseed</name>
    <dbReference type="NCBI Taxonomy" id="300843"/>
    <lineage>
        <taxon>Eukaryota</taxon>
        <taxon>Viridiplantae</taxon>
        <taxon>Streptophyta</taxon>
        <taxon>Embryophyta</taxon>
        <taxon>Tracheophyta</taxon>
        <taxon>Spermatophyta</taxon>
        <taxon>Magnoliopsida</taxon>
        <taxon>eudicotyledons</taxon>
        <taxon>Gunneridae</taxon>
        <taxon>Pentapetalae</taxon>
        <taxon>asterids</taxon>
        <taxon>lamiids</taxon>
        <taxon>Lamiales</taxon>
        <taxon>Pedaliaceae</taxon>
        <taxon>Sesamum</taxon>
    </lineage>
</organism>
<accession>A0AAW2P456</accession>
<reference evidence="1" key="2">
    <citation type="journal article" date="2024" name="Plant">
        <title>Genomic evolution and insights into agronomic trait innovations of Sesamum species.</title>
        <authorList>
            <person name="Miao H."/>
            <person name="Wang L."/>
            <person name="Qu L."/>
            <person name="Liu H."/>
            <person name="Sun Y."/>
            <person name="Le M."/>
            <person name="Wang Q."/>
            <person name="Wei S."/>
            <person name="Zheng Y."/>
            <person name="Lin W."/>
            <person name="Duan Y."/>
            <person name="Cao H."/>
            <person name="Xiong S."/>
            <person name="Wang X."/>
            <person name="Wei L."/>
            <person name="Li C."/>
            <person name="Ma Q."/>
            <person name="Ju M."/>
            <person name="Zhao R."/>
            <person name="Li G."/>
            <person name="Mu C."/>
            <person name="Tian Q."/>
            <person name="Mei H."/>
            <person name="Zhang T."/>
            <person name="Gao T."/>
            <person name="Zhang H."/>
        </authorList>
    </citation>
    <scope>NUCLEOTIDE SEQUENCE</scope>
    <source>
        <strain evidence="1">G02</strain>
    </source>
</reference>
<protein>
    <recommendedName>
        <fullName evidence="2">Reverse transcriptase Ty1/copia-type domain-containing protein</fullName>
    </recommendedName>
</protein>
<evidence type="ECO:0008006" key="2">
    <source>
        <dbReference type="Google" id="ProtNLM"/>
    </source>
</evidence>